<name>A0ABR8CD56_9CYAN</name>
<feature type="transmembrane region" description="Helical" evidence="1">
    <location>
        <begin position="21"/>
        <end position="42"/>
    </location>
</feature>
<accession>A0ABR8CD56</accession>
<sequence>MLNIGLEIVIKIVLKNLLSRLCLGAIALLFSFNLCIGTALALQVSDIPDLDEIKTLTEQTWVIDDSEVLSASTKGAIASKAEKLAELTGIEVHVVAIRRIDLGQPASEFTSELFDKWFPTEEAKANQVLLFMATEDHRTAIQTGAKVKEVLPDSIANSIADETMLYPARKANYNQAVNEGIARLETVLKGNPDPGAPLLAVEETETSNYATKEETEASSSNVVVIILLILATLLPMATYYWLQSQP</sequence>
<evidence type="ECO:0000313" key="4">
    <source>
        <dbReference type="Proteomes" id="UP000618445"/>
    </source>
</evidence>
<keyword evidence="4" id="KW-1185">Reference proteome</keyword>
<dbReference type="Gene3D" id="3.10.310.50">
    <property type="match status" value="1"/>
</dbReference>
<keyword evidence="1" id="KW-0472">Membrane</keyword>
<protein>
    <submittedName>
        <fullName evidence="3">TPM domain-containing protein</fullName>
    </submittedName>
</protein>
<keyword evidence="1" id="KW-1133">Transmembrane helix</keyword>
<feature type="transmembrane region" description="Helical" evidence="1">
    <location>
        <begin position="222"/>
        <end position="242"/>
    </location>
</feature>
<comment type="caution">
    <text evidence="3">The sequence shown here is derived from an EMBL/GenBank/DDBJ whole genome shotgun (WGS) entry which is preliminary data.</text>
</comment>
<dbReference type="PANTHER" id="PTHR30373:SF2">
    <property type="entry name" value="UPF0603 PROTEIN YGCG"/>
    <property type="match status" value="1"/>
</dbReference>
<dbReference type="Proteomes" id="UP000618445">
    <property type="component" value="Unassembled WGS sequence"/>
</dbReference>
<evidence type="ECO:0000313" key="3">
    <source>
        <dbReference type="EMBL" id="MBD2318261.1"/>
    </source>
</evidence>
<organism evidence="3 4">
    <name type="scientific">Phormidium tenue FACHB-1050</name>
    <dbReference type="NCBI Taxonomy" id="2692857"/>
    <lineage>
        <taxon>Bacteria</taxon>
        <taxon>Bacillati</taxon>
        <taxon>Cyanobacteriota</taxon>
        <taxon>Cyanophyceae</taxon>
        <taxon>Oscillatoriophycideae</taxon>
        <taxon>Oscillatoriales</taxon>
        <taxon>Oscillatoriaceae</taxon>
        <taxon>Phormidium</taxon>
    </lineage>
</organism>
<gene>
    <name evidence="3" type="ORF">H6G05_15580</name>
</gene>
<dbReference type="NCBIfam" id="NF047379">
    <property type="entry name" value="photo_II_Psb32"/>
    <property type="match status" value="1"/>
</dbReference>
<reference evidence="3 4" key="1">
    <citation type="journal article" date="2020" name="ISME J.">
        <title>Comparative genomics reveals insights into cyanobacterial evolution and habitat adaptation.</title>
        <authorList>
            <person name="Chen M.Y."/>
            <person name="Teng W.K."/>
            <person name="Zhao L."/>
            <person name="Hu C.X."/>
            <person name="Zhou Y.K."/>
            <person name="Han B.P."/>
            <person name="Song L.R."/>
            <person name="Shu W.S."/>
        </authorList>
    </citation>
    <scope>NUCLEOTIDE SEQUENCE [LARGE SCALE GENOMIC DNA]</scope>
    <source>
        <strain evidence="3 4">FACHB-1050</strain>
    </source>
</reference>
<dbReference type="PANTHER" id="PTHR30373">
    <property type="entry name" value="UPF0603 PROTEIN YGCG"/>
    <property type="match status" value="1"/>
</dbReference>
<dbReference type="EMBL" id="JACJQY010000026">
    <property type="protein sequence ID" value="MBD2318261.1"/>
    <property type="molecule type" value="Genomic_DNA"/>
</dbReference>
<dbReference type="Pfam" id="PF04536">
    <property type="entry name" value="TPM_phosphatase"/>
    <property type="match status" value="1"/>
</dbReference>
<keyword evidence="1" id="KW-0812">Transmembrane</keyword>
<proteinExistence type="predicted"/>
<feature type="domain" description="TPM" evidence="2">
    <location>
        <begin position="62"/>
        <end position="186"/>
    </location>
</feature>
<evidence type="ECO:0000256" key="1">
    <source>
        <dbReference type="SAM" id="Phobius"/>
    </source>
</evidence>
<dbReference type="InterPro" id="IPR007621">
    <property type="entry name" value="TPM_dom"/>
</dbReference>
<evidence type="ECO:0000259" key="2">
    <source>
        <dbReference type="Pfam" id="PF04536"/>
    </source>
</evidence>